<dbReference type="OrthoDB" id="1667110at2759"/>
<proteinExistence type="predicted"/>
<evidence type="ECO:0000313" key="3">
    <source>
        <dbReference type="Proteomes" id="UP000287033"/>
    </source>
</evidence>
<feature type="domain" description="DUF7030" evidence="1">
    <location>
        <begin position="20"/>
        <end position="65"/>
    </location>
</feature>
<dbReference type="Pfam" id="PF22989">
    <property type="entry name" value="DUF7030"/>
    <property type="match status" value="1"/>
</dbReference>
<gene>
    <name evidence="2" type="ORF">chiPu_0026618</name>
</gene>
<evidence type="ECO:0000259" key="1">
    <source>
        <dbReference type="Pfam" id="PF22989"/>
    </source>
</evidence>
<dbReference type="OMA" id="QNKISEW"/>
<dbReference type="Proteomes" id="UP000287033">
    <property type="component" value="Unassembled WGS sequence"/>
</dbReference>
<name>A0A401TIX2_CHIPU</name>
<sequence length="66" mass="7456">MERCDMPPLEMQRQEAAPSELVGKRFLCILGGLSQELQLGRVSEWDWKAGVIRAVSHKDPSHPNLL</sequence>
<reference evidence="2 3" key="1">
    <citation type="journal article" date="2018" name="Nat. Ecol. Evol.">
        <title>Shark genomes provide insights into elasmobranch evolution and the origin of vertebrates.</title>
        <authorList>
            <person name="Hara Y"/>
            <person name="Yamaguchi K"/>
            <person name="Onimaru K"/>
            <person name="Kadota M"/>
            <person name="Koyanagi M"/>
            <person name="Keeley SD"/>
            <person name="Tatsumi K"/>
            <person name="Tanaka K"/>
            <person name="Motone F"/>
            <person name="Kageyama Y"/>
            <person name="Nozu R"/>
            <person name="Adachi N"/>
            <person name="Nishimura O"/>
            <person name="Nakagawa R"/>
            <person name="Tanegashima C"/>
            <person name="Kiyatake I"/>
            <person name="Matsumoto R"/>
            <person name="Murakumo K"/>
            <person name="Nishida K"/>
            <person name="Terakita A"/>
            <person name="Kuratani S"/>
            <person name="Sato K"/>
            <person name="Hyodo S Kuraku.S."/>
        </authorList>
    </citation>
    <scope>NUCLEOTIDE SEQUENCE [LARGE SCALE GENOMIC DNA]</scope>
</reference>
<comment type="caution">
    <text evidence="2">The sequence shown here is derived from an EMBL/GenBank/DDBJ whole genome shotgun (WGS) entry which is preliminary data.</text>
</comment>
<dbReference type="AlphaFoldDB" id="A0A401TIX2"/>
<dbReference type="STRING" id="137246.A0A401TIX2"/>
<feature type="non-terminal residue" evidence="2">
    <location>
        <position position="66"/>
    </location>
</feature>
<protein>
    <recommendedName>
        <fullName evidence="1">DUF7030 domain-containing protein</fullName>
    </recommendedName>
</protein>
<evidence type="ECO:0000313" key="2">
    <source>
        <dbReference type="EMBL" id="GCC42577.1"/>
    </source>
</evidence>
<accession>A0A401TIX2</accession>
<dbReference type="EMBL" id="BEZZ01084092">
    <property type="protein sequence ID" value="GCC42577.1"/>
    <property type="molecule type" value="Genomic_DNA"/>
</dbReference>
<keyword evidence="3" id="KW-1185">Reference proteome</keyword>
<organism evidence="2 3">
    <name type="scientific">Chiloscyllium punctatum</name>
    <name type="common">Brownbanded bambooshark</name>
    <name type="synonym">Hemiscyllium punctatum</name>
    <dbReference type="NCBI Taxonomy" id="137246"/>
    <lineage>
        <taxon>Eukaryota</taxon>
        <taxon>Metazoa</taxon>
        <taxon>Chordata</taxon>
        <taxon>Craniata</taxon>
        <taxon>Vertebrata</taxon>
        <taxon>Chondrichthyes</taxon>
        <taxon>Elasmobranchii</taxon>
        <taxon>Galeomorphii</taxon>
        <taxon>Galeoidea</taxon>
        <taxon>Orectolobiformes</taxon>
        <taxon>Hemiscylliidae</taxon>
        <taxon>Chiloscyllium</taxon>
    </lineage>
</organism>
<dbReference type="InterPro" id="IPR054294">
    <property type="entry name" value="DUF7030"/>
</dbReference>